<dbReference type="InParanoid" id="G3PK98"/>
<accession>G3PK98</accession>
<feature type="chain" id="PRO_5003449808" evidence="2">
    <location>
        <begin position="35"/>
        <end position="244"/>
    </location>
</feature>
<dbReference type="Ensembl" id="ENSGACT00000018063.1">
    <property type="protein sequence ID" value="ENSGACP00000018028.1"/>
    <property type="gene ID" value="ENSGACG00000013644.1"/>
</dbReference>
<keyword evidence="2" id="KW-0732">Signal</keyword>
<sequence>VRVHVDDEDRRVGARRRLLLLLLLLHRQAGGHHGEGLTGARLSAVRDHGHRVALRATGDQRERLARLVSDQSHRLPALRLRNNGHGLLAVGFLRRGQEGHGLAALRDQGPAVALDGDHEGGRLVLRAVLSRRLAGHHRVHVAPLVHRQLLLLHLLVHRLADLQHLRHQQVASQVGDVRHDAEVEGERGRVGEVEQRQEADFGETCGESTTASWVEAAPFSKNSSLKYSLHAASTALWARCSSPS</sequence>
<feature type="signal peptide" evidence="2">
    <location>
        <begin position="1"/>
        <end position="34"/>
    </location>
</feature>
<evidence type="ECO:0000256" key="2">
    <source>
        <dbReference type="SAM" id="SignalP"/>
    </source>
</evidence>
<dbReference type="AlphaFoldDB" id="G3PK98"/>
<evidence type="ECO:0000313" key="3">
    <source>
        <dbReference type="Ensembl" id="ENSGACP00000018028.1"/>
    </source>
</evidence>
<proteinExistence type="predicted"/>
<protein>
    <submittedName>
        <fullName evidence="3">Uncharacterized protein</fullName>
    </submittedName>
</protein>
<name>G3PK98_GASAC</name>
<organism evidence="3">
    <name type="scientific">Gasterosteus aculeatus</name>
    <name type="common">Three-spined stickleback</name>
    <dbReference type="NCBI Taxonomy" id="69293"/>
    <lineage>
        <taxon>Eukaryota</taxon>
        <taxon>Metazoa</taxon>
        <taxon>Chordata</taxon>
        <taxon>Craniata</taxon>
        <taxon>Vertebrata</taxon>
        <taxon>Euteleostomi</taxon>
        <taxon>Actinopterygii</taxon>
        <taxon>Neopterygii</taxon>
        <taxon>Teleostei</taxon>
        <taxon>Neoteleostei</taxon>
        <taxon>Acanthomorphata</taxon>
        <taxon>Eupercaria</taxon>
        <taxon>Perciformes</taxon>
        <taxon>Cottioidei</taxon>
        <taxon>Gasterosteales</taxon>
        <taxon>Gasterosteidae</taxon>
        <taxon>Gasterosteus</taxon>
    </lineage>
</organism>
<feature type="compositionally biased region" description="Basic and acidic residues" evidence="1">
    <location>
        <begin position="181"/>
        <end position="199"/>
    </location>
</feature>
<feature type="region of interest" description="Disordered" evidence="1">
    <location>
        <begin position="181"/>
        <end position="204"/>
    </location>
</feature>
<reference evidence="3" key="1">
    <citation type="submission" date="2006-01" db="EMBL/GenBank/DDBJ databases">
        <authorList>
            <person name="Lindblad-Toh K."/>
            <person name="Mauceli E."/>
            <person name="Grabherr M."/>
            <person name="Chang J.L."/>
            <person name="Lander E.S."/>
        </authorList>
    </citation>
    <scope>NUCLEOTIDE SEQUENCE [LARGE SCALE GENOMIC DNA]</scope>
</reference>
<reference evidence="3" key="2">
    <citation type="submission" date="2024-04" db="UniProtKB">
        <authorList>
            <consortium name="Ensembl"/>
        </authorList>
    </citation>
    <scope>IDENTIFICATION</scope>
</reference>
<evidence type="ECO:0000256" key="1">
    <source>
        <dbReference type="SAM" id="MobiDB-lite"/>
    </source>
</evidence>
<dbReference type="Bgee" id="ENSGACG00000013644">
    <property type="expression patterns" value="Expressed in heart"/>
</dbReference>
<dbReference type="eggNOG" id="ENOG502SQFU">
    <property type="taxonomic scope" value="Eukaryota"/>
</dbReference>